<dbReference type="GO" id="GO:0050684">
    <property type="term" value="P:regulation of mRNA processing"/>
    <property type="evidence" value="ECO:0007669"/>
    <property type="project" value="TreeGrafter"/>
</dbReference>
<dbReference type="GO" id="GO:0005524">
    <property type="term" value="F:ATP binding"/>
    <property type="evidence" value="ECO:0007669"/>
    <property type="project" value="UniProtKB-UniRule"/>
</dbReference>
<evidence type="ECO:0000256" key="5">
    <source>
        <dbReference type="ARBA" id="ARBA00022777"/>
    </source>
</evidence>
<dbReference type="VEuPathDB" id="GiardiaDB:GL50581_4438"/>
<dbReference type="SMART" id="SM00220">
    <property type="entry name" value="S_TKc"/>
    <property type="match status" value="1"/>
</dbReference>
<dbReference type="PANTHER" id="PTHR47634:SF9">
    <property type="entry name" value="PROTEIN KINASE DOMAIN-CONTAINING PROTEIN-RELATED"/>
    <property type="match status" value="1"/>
</dbReference>
<evidence type="ECO:0000256" key="7">
    <source>
        <dbReference type="ARBA" id="ARBA00047899"/>
    </source>
</evidence>
<dbReference type="InterPro" id="IPR008271">
    <property type="entry name" value="Ser/Thr_kinase_AS"/>
</dbReference>
<dbReference type="PROSITE" id="PS50011">
    <property type="entry name" value="PROTEIN_KINASE_DOM"/>
    <property type="match status" value="1"/>
</dbReference>
<evidence type="ECO:0000256" key="10">
    <source>
        <dbReference type="SAM" id="MobiDB-lite"/>
    </source>
</evidence>
<keyword evidence="3" id="KW-0808">Transferase</keyword>
<keyword evidence="4 9" id="KW-0547">Nucleotide-binding</keyword>
<evidence type="ECO:0000256" key="6">
    <source>
        <dbReference type="ARBA" id="ARBA00022840"/>
    </source>
</evidence>
<dbReference type="VEuPathDB" id="GiardiaDB:DHA2_150788"/>
<dbReference type="EMBL" id="AHHH01000005">
    <property type="protein sequence ID" value="ESU45501.1"/>
    <property type="molecule type" value="Genomic_DNA"/>
</dbReference>
<evidence type="ECO:0000256" key="8">
    <source>
        <dbReference type="ARBA" id="ARBA00048679"/>
    </source>
</evidence>
<dbReference type="SUPFAM" id="SSF56112">
    <property type="entry name" value="Protein kinase-like (PK-like)"/>
    <property type="match status" value="1"/>
</dbReference>
<feature type="region of interest" description="Disordered" evidence="10">
    <location>
        <begin position="1"/>
        <end position="20"/>
    </location>
</feature>
<dbReference type="PROSITE" id="PS00107">
    <property type="entry name" value="PROTEIN_KINASE_ATP"/>
    <property type="match status" value="1"/>
</dbReference>
<accession>V6U3B9</accession>
<evidence type="ECO:0000256" key="9">
    <source>
        <dbReference type="PROSITE-ProRule" id="PRU10141"/>
    </source>
</evidence>
<evidence type="ECO:0000256" key="4">
    <source>
        <dbReference type="ARBA" id="ARBA00022741"/>
    </source>
</evidence>
<reference evidence="13" key="1">
    <citation type="submission" date="2012-02" db="EMBL/GenBank/DDBJ databases">
        <title>Genome sequencing of Giardia lamblia Genotypes A2 and B isolates (DH and GS) and comparative analysis with the genomes of Genotypes A1 and E (WB and Pig).</title>
        <authorList>
            <person name="Adam R."/>
            <person name="Dahlstrom E."/>
            <person name="Martens C."/>
            <person name="Bruno D."/>
            <person name="Barbian K."/>
            <person name="Porcella S.F."/>
            <person name="Nash T."/>
        </authorList>
    </citation>
    <scope>NUCLEOTIDE SEQUENCE</scope>
    <source>
        <strain evidence="13">GS</strain>
    </source>
</reference>
<evidence type="ECO:0000313" key="12">
    <source>
        <dbReference type="EMBL" id="ESU45501.1"/>
    </source>
</evidence>
<gene>
    <name evidence="12" type="ORF">GSB_150945</name>
</gene>
<dbReference type="Gene3D" id="1.10.510.10">
    <property type="entry name" value="Transferase(Phosphotransferase) domain 1"/>
    <property type="match status" value="2"/>
</dbReference>
<dbReference type="OrthoDB" id="5979581at2759"/>
<dbReference type="VEuPathDB" id="GiardiaDB:GL50803_0017335"/>
<feature type="domain" description="Protein kinase" evidence="11">
    <location>
        <begin position="80"/>
        <end position="889"/>
    </location>
</feature>
<dbReference type="VEuPathDB" id="GiardiaDB:QR46_0342"/>
<dbReference type="InterPro" id="IPR017441">
    <property type="entry name" value="Protein_kinase_ATP_BS"/>
</dbReference>
<evidence type="ECO:0000256" key="1">
    <source>
        <dbReference type="ARBA" id="ARBA00012513"/>
    </source>
</evidence>
<reference evidence="12 13" key="2">
    <citation type="journal article" date="2013" name="Genome Biol. Evol.">
        <title>Genome sequencing of Giardia lamblia genotypes A2 and B isolates (DH and GS) and comparative analysis with the genomes of genotypes A1 and E (WB and Pig).</title>
        <authorList>
            <person name="Adam R.D."/>
            <person name="Dahlstrom E.W."/>
            <person name="Martens C.A."/>
            <person name="Bruno D.P."/>
            <person name="Barbian K.D."/>
            <person name="Ricklefs S.M."/>
            <person name="Hernandez M.M."/>
            <person name="Narla N.P."/>
            <person name="Patel R.B."/>
            <person name="Porcella S.F."/>
            <person name="Nash T.E."/>
        </authorList>
    </citation>
    <scope>NUCLEOTIDE SEQUENCE [LARGE SCALE GENOMIC DNA]</scope>
    <source>
        <strain evidence="12 13">GS</strain>
    </source>
</reference>
<organism evidence="12 13">
    <name type="scientific">Giardia intestinalis</name>
    <name type="common">Giardia lamblia</name>
    <dbReference type="NCBI Taxonomy" id="5741"/>
    <lineage>
        <taxon>Eukaryota</taxon>
        <taxon>Metamonada</taxon>
        <taxon>Diplomonadida</taxon>
        <taxon>Hexamitidae</taxon>
        <taxon>Giardiinae</taxon>
        <taxon>Giardia</taxon>
    </lineage>
</organism>
<evidence type="ECO:0000256" key="2">
    <source>
        <dbReference type="ARBA" id="ARBA00022527"/>
    </source>
</evidence>
<dbReference type="InterPro" id="IPR011009">
    <property type="entry name" value="Kinase-like_dom_sf"/>
</dbReference>
<comment type="catalytic activity">
    <reaction evidence="7">
        <text>L-threonyl-[protein] + ATP = O-phospho-L-threonyl-[protein] + ADP + H(+)</text>
        <dbReference type="Rhea" id="RHEA:46608"/>
        <dbReference type="Rhea" id="RHEA-COMP:11060"/>
        <dbReference type="Rhea" id="RHEA-COMP:11605"/>
        <dbReference type="ChEBI" id="CHEBI:15378"/>
        <dbReference type="ChEBI" id="CHEBI:30013"/>
        <dbReference type="ChEBI" id="CHEBI:30616"/>
        <dbReference type="ChEBI" id="CHEBI:61977"/>
        <dbReference type="ChEBI" id="CHEBI:456216"/>
        <dbReference type="EC" id="2.7.11.1"/>
    </reaction>
</comment>
<keyword evidence="2 12" id="KW-0723">Serine/threonine-protein kinase</keyword>
<dbReference type="GO" id="GO:0000245">
    <property type="term" value="P:spliceosomal complex assembly"/>
    <property type="evidence" value="ECO:0007669"/>
    <property type="project" value="TreeGrafter"/>
</dbReference>
<dbReference type="InterPro" id="IPR051334">
    <property type="entry name" value="SRPK"/>
</dbReference>
<sequence length="907" mass="99934">VKTTMEGCPIDGISPSSQPEEAVLDSSHRHAKHTALRHGPPTLVTPVKTIAHHTIDEGTMAYQAGGFCRLRPGDILHGRYKVLRKVGYGKFSTVWAAVDTVSNVLRAIKISRSNPENLKGAWAEYDIMRRIHSQVSMLFPDNRIAAETLPLQNVYDAFTHVDSSASEYTCLVLEFLGCSTYRFLQQYTQKRSSNLAIPIPIVKIMTRHLLAALCCIHAAGYVHTDVKPENLCLKYTYSELRTLHTPIFDCRLRTTAVAPNVTDFISLSGLEQMEIAAYLQSANPQMSAHSGIHGSLDELLDSTPAQSIEGAGDVYCHSSYPLHNALYAADLLFRTVLYPANLEKRFGLLIDETVLSKTTVHLNALHSYKDLLSSEPSQEQIWNSVTSICRNALLRTRGTSLSPLTICTVTEHQTEEEGSGTSAAPLQSVLRKAGSALYSCPPGLDKDRQLCVYLRDEAIVVNIDALSAVPLLKKLAAAELTLPMTLKKILIAHKRTADEYIQTHSVELPAHMSVPVVLNGYMKDKILYLKKDLSPYNYMTVNGHQFAVVRKGVVDCADDIVVELKHFDPQKAASIAAYKQSRYAFSSYLAMLNCCYDDYYMSDQRRIDASGSAVHNPWGRSRSPSHLEACTGGVDNSAEVTSMAASFASTSYSHECSQSHTRHGSHLSSEWSNEHDSSAEAESLPLFDDAICGCLVTSATDTALYRPVMVAYPDTEHLIPLLPEMFSVKLIDLGNSHCLGDKQPSLVQTAPYRAPEVILGLPFDEKVDVWSVGCVVYELLTGHILFPTIDTATGKHISSTQHLRDILATVSYPGDEYFQASSKGSSLLTHGHLKKGPDDCLLLSLQSRLEQNGFTREEAYLAGSFLEQILVIDHGKRPSAAQMLEHPWLSTHGPTDALTQPGGRRYL</sequence>
<dbReference type="InterPro" id="IPR000719">
    <property type="entry name" value="Prot_kinase_dom"/>
</dbReference>
<dbReference type="PANTHER" id="PTHR47634">
    <property type="entry name" value="PROTEIN KINASE DOMAIN-CONTAINING PROTEIN-RELATED"/>
    <property type="match status" value="1"/>
</dbReference>
<keyword evidence="5 12" id="KW-0418">Kinase</keyword>
<feature type="non-terminal residue" evidence="12">
    <location>
        <position position="1"/>
    </location>
</feature>
<dbReference type="GO" id="GO:0004674">
    <property type="term" value="F:protein serine/threonine kinase activity"/>
    <property type="evidence" value="ECO:0007669"/>
    <property type="project" value="UniProtKB-KW"/>
</dbReference>
<evidence type="ECO:0000259" key="11">
    <source>
        <dbReference type="PROSITE" id="PS50011"/>
    </source>
</evidence>
<evidence type="ECO:0000256" key="3">
    <source>
        <dbReference type="ARBA" id="ARBA00022679"/>
    </source>
</evidence>
<protein>
    <recommendedName>
        <fullName evidence="1">non-specific serine/threonine protein kinase</fullName>
        <ecNumber evidence="1">2.7.11.1</ecNumber>
    </recommendedName>
</protein>
<dbReference type="Pfam" id="PF00069">
    <property type="entry name" value="Pkinase"/>
    <property type="match status" value="2"/>
</dbReference>
<feature type="binding site" evidence="9">
    <location>
        <position position="109"/>
    </location>
    <ligand>
        <name>ATP</name>
        <dbReference type="ChEBI" id="CHEBI:30616"/>
    </ligand>
</feature>
<comment type="caution">
    <text evidence="12">The sequence shown here is derived from an EMBL/GenBank/DDBJ whole genome shotgun (WGS) entry which is preliminary data.</text>
</comment>
<dbReference type="EC" id="2.7.11.1" evidence="1"/>
<dbReference type="AlphaFoldDB" id="V6U3B9"/>
<proteinExistence type="predicted"/>
<dbReference type="Proteomes" id="UP000018040">
    <property type="component" value="Unassembled WGS sequence"/>
</dbReference>
<dbReference type="Gene3D" id="3.30.200.20">
    <property type="entry name" value="Phosphorylase Kinase, domain 1"/>
    <property type="match status" value="1"/>
</dbReference>
<evidence type="ECO:0000313" key="13">
    <source>
        <dbReference type="Proteomes" id="UP000018040"/>
    </source>
</evidence>
<keyword evidence="6 9" id="KW-0067">ATP-binding</keyword>
<comment type="catalytic activity">
    <reaction evidence="8">
        <text>L-seryl-[protein] + ATP = O-phospho-L-seryl-[protein] + ADP + H(+)</text>
        <dbReference type="Rhea" id="RHEA:17989"/>
        <dbReference type="Rhea" id="RHEA-COMP:9863"/>
        <dbReference type="Rhea" id="RHEA-COMP:11604"/>
        <dbReference type="ChEBI" id="CHEBI:15378"/>
        <dbReference type="ChEBI" id="CHEBI:29999"/>
        <dbReference type="ChEBI" id="CHEBI:30616"/>
        <dbReference type="ChEBI" id="CHEBI:83421"/>
        <dbReference type="ChEBI" id="CHEBI:456216"/>
        <dbReference type="EC" id="2.7.11.1"/>
    </reaction>
</comment>
<name>V6U3B9_GIAIN</name>
<dbReference type="PROSITE" id="PS00108">
    <property type="entry name" value="PROTEIN_KINASE_ST"/>
    <property type="match status" value="1"/>
</dbReference>